<keyword evidence="4 5" id="KW-0378">Hydrolase</keyword>
<dbReference type="Proteomes" id="UP000004978">
    <property type="component" value="Unassembled WGS sequence"/>
</dbReference>
<dbReference type="InterPro" id="IPR006641">
    <property type="entry name" value="YqgF/RNaseH-like_dom"/>
</dbReference>
<dbReference type="STRING" id="1037410.MCSF7_00694"/>
<evidence type="ECO:0000313" key="8">
    <source>
        <dbReference type="Proteomes" id="UP000004978"/>
    </source>
</evidence>
<dbReference type="GO" id="GO:0005829">
    <property type="term" value="C:cytosol"/>
    <property type="evidence" value="ECO:0007669"/>
    <property type="project" value="TreeGrafter"/>
</dbReference>
<dbReference type="PANTHER" id="PTHR33317">
    <property type="entry name" value="POLYNUCLEOTIDYL TRANSFERASE, RIBONUCLEASE H-LIKE SUPERFAMILY PROTEIN"/>
    <property type="match status" value="1"/>
</dbReference>
<comment type="function">
    <text evidence="5">Could be a nuclease involved in processing of the 5'-end of pre-16S rRNA.</text>
</comment>
<dbReference type="InterPro" id="IPR005227">
    <property type="entry name" value="YqgF"/>
</dbReference>
<dbReference type="GO" id="GO:0000967">
    <property type="term" value="P:rRNA 5'-end processing"/>
    <property type="evidence" value="ECO:0007669"/>
    <property type="project" value="UniProtKB-UniRule"/>
</dbReference>
<comment type="subcellular location">
    <subcellularLocation>
        <location evidence="5">Cytoplasm</location>
    </subcellularLocation>
</comment>
<dbReference type="GO" id="GO:0004518">
    <property type="term" value="F:nuclease activity"/>
    <property type="evidence" value="ECO:0007669"/>
    <property type="project" value="UniProtKB-KW"/>
</dbReference>
<keyword evidence="2 5" id="KW-0690">Ribosome biogenesis</keyword>
<comment type="caution">
    <text evidence="7">The sequence shown here is derived from an EMBL/GenBank/DDBJ whole genome shotgun (WGS) entry which is preliminary data.</text>
</comment>
<evidence type="ECO:0000313" key="7">
    <source>
        <dbReference type="EMBL" id="EGV00280.1"/>
    </source>
</evidence>
<dbReference type="AlphaFoldDB" id="F9UJT4"/>
<dbReference type="RefSeq" id="WP_006608551.1">
    <property type="nucleotide sequence ID" value="NZ_AFXA01000009.1"/>
</dbReference>
<comment type="similarity">
    <text evidence="5">Belongs to the YqgF HJR family.</text>
</comment>
<protein>
    <recommendedName>
        <fullName evidence="5">Putative pre-16S rRNA nuclease</fullName>
        <ecNumber evidence="5">3.1.-.-</ecNumber>
    </recommendedName>
</protein>
<dbReference type="NCBIfam" id="TIGR00250">
    <property type="entry name" value="RNAse_H_YqgF"/>
    <property type="match status" value="1"/>
</dbReference>
<proteinExistence type="inferred from homology"/>
<keyword evidence="8" id="KW-1185">Reference proteome</keyword>
<evidence type="ECO:0000256" key="5">
    <source>
        <dbReference type="HAMAP-Rule" id="MF_00651"/>
    </source>
</evidence>
<reference evidence="7 8" key="1">
    <citation type="journal article" date="2013" name="Genome Announc.">
        <title>Genome Sequence of Mycoplasma columbinum Strain SF7.</title>
        <authorList>
            <person name="Guo Z."/>
            <person name="Xu X."/>
            <person name="Zheng Q."/>
            <person name="Li T."/>
            <person name="Kuang S."/>
            <person name="Zhang Z."/>
            <person name="Chen Y."/>
            <person name="Lu X."/>
            <person name="Zhou R."/>
            <person name="Bi D."/>
            <person name="Jin H."/>
        </authorList>
    </citation>
    <scope>NUCLEOTIDE SEQUENCE [LARGE SCALE GENOMIC DNA]</scope>
    <source>
        <strain evidence="7 8">SF7</strain>
    </source>
</reference>
<dbReference type="SMART" id="SM00732">
    <property type="entry name" value="YqgFc"/>
    <property type="match status" value="1"/>
</dbReference>
<dbReference type="HAMAP" id="MF_00651">
    <property type="entry name" value="Nuclease_YqgF"/>
    <property type="match status" value="1"/>
</dbReference>
<evidence type="ECO:0000256" key="1">
    <source>
        <dbReference type="ARBA" id="ARBA00022490"/>
    </source>
</evidence>
<feature type="domain" description="YqgF/RNase H-like" evidence="6">
    <location>
        <begin position="1"/>
        <end position="103"/>
    </location>
</feature>
<name>F9UJT4_9BACT</name>
<dbReference type="Gene3D" id="3.30.420.140">
    <property type="entry name" value="YqgF/RNase H-like domain"/>
    <property type="match status" value="1"/>
</dbReference>
<evidence type="ECO:0000259" key="6">
    <source>
        <dbReference type="SMART" id="SM00732"/>
    </source>
</evidence>
<dbReference type="EC" id="3.1.-.-" evidence="5"/>
<keyword evidence="3 5" id="KW-0540">Nuclease</keyword>
<dbReference type="InterPro" id="IPR012337">
    <property type="entry name" value="RNaseH-like_sf"/>
</dbReference>
<evidence type="ECO:0000256" key="2">
    <source>
        <dbReference type="ARBA" id="ARBA00022517"/>
    </source>
</evidence>
<keyword evidence="1 5" id="KW-0963">Cytoplasm</keyword>
<evidence type="ECO:0000256" key="4">
    <source>
        <dbReference type="ARBA" id="ARBA00022801"/>
    </source>
</evidence>
<dbReference type="SUPFAM" id="SSF53098">
    <property type="entry name" value="Ribonuclease H-like"/>
    <property type="match status" value="1"/>
</dbReference>
<dbReference type="eggNOG" id="COG0816">
    <property type="taxonomic scope" value="Bacteria"/>
</dbReference>
<organism evidence="7 8">
    <name type="scientific">Mycoplasmopsis columbina SF7</name>
    <dbReference type="NCBI Taxonomy" id="1037410"/>
    <lineage>
        <taxon>Bacteria</taxon>
        <taxon>Bacillati</taxon>
        <taxon>Mycoplasmatota</taxon>
        <taxon>Mycoplasmoidales</taxon>
        <taxon>Metamycoplasmataceae</taxon>
        <taxon>Mycoplasmopsis</taxon>
    </lineage>
</organism>
<dbReference type="GO" id="GO:0016788">
    <property type="term" value="F:hydrolase activity, acting on ester bonds"/>
    <property type="evidence" value="ECO:0007669"/>
    <property type="project" value="UniProtKB-UniRule"/>
</dbReference>
<dbReference type="EMBL" id="AFXA01000009">
    <property type="protein sequence ID" value="EGV00280.1"/>
    <property type="molecule type" value="Genomic_DNA"/>
</dbReference>
<dbReference type="Pfam" id="PF03652">
    <property type="entry name" value="RuvX"/>
    <property type="match status" value="1"/>
</dbReference>
<accession>F9UJT4</accession>
<dbReference type="InterPro" id="IPR037027">
    <property type="entry name" value="YqgF/RNaseH-like_dom_sf"/>
</dbReference>
<sequence length="141" mass="15943">MRKLALDLGTKTCGFAISDDSGIIASSLKTINFSELDFDQVINEIKELNRFNTIDTLILGHPLRSNGDKSERTLMIETFAQQLKKTFNLKVFLVDEYGSTIKAQKILKEAKLSINKRKKHKDTLAATFILQDFLDYGGKEI</sequence>
<dbReference type="PANTHER" id="PTHR33317:SF4">
    <property type="entry name" value="POLYNUCLEOTIDYL TRANSFERASE, RIBONUCLEASE H-LIKE SUPERFAMILY PROTEIN"/>
    <property type="match status" value="1"/>
</dbReference>
<gene>
    <name evidence="7" type="ORF">MCSF7_00694</name>
</gene>
<dbReference type="CDD" id="cd16964">
    <property type="entry name" value="YqgF"/>
    <property type="match status" value="1"/>
</dbReference>
<evidence type="ECO:0000256" key="3">
    <source>
        <dbReference type="ARBA" id="ARBA00022722"/>
    </source>
</evidence>